<keyword evidence="2" id="KW-0732">Signal</keyword>
<feature type="domain" description="Lnb N-terminal periplasmic" evidence="3">
    <location>
        <begin position="181"/>
        <end position="354"/>
    </location>
</feature>
<sequence length="668" mass="73842">MLSDKSAVLPKKALYGLRKTASHLAVASVLASLGLGLSAYAQDPKPAESEKADSSSLDSETRASSDRAQLTQQLITLAKQKNLAAHPSWLRLHYYEQTSRQQSSREQSGLSGYKSKITHSDFFISKAGKSDPQAELEAFITATIEQSKDGDESVACRFPARTYWLKQQLGLEQVESDCPDFDTWLQKLDPKRLSVVFAEEYPDRPVSAFGHTLMLIDSTASLADPKAIDKAHALNDTVAGNPDDSFIMYAINSAFGSYANDITIEPYPQKLADYLQKDNRDVWTYELKLTDAEVQQIMRHVYETKDLELPYYFTLDNCASEILRYIDVVRPEGNLLEEFTLAVVPSDVIRLLQKEGLINQQNYFPADATLAQAKLNNPQLTDLSSSSIDSNHQLVSTQLTPVDNNPLNAHSLQRVMVSAGAQDDTGYLSLAYRGGFNGPLDRPSGYPQNFHLEAGIVELRAYADDEKNKGNHNRVELQELTVLRGRSFNPINTARKGESLLSSWGVNLQAIQVKDGSQMNDNSRSGDPDSSHLVGSFGYEKGVSVAFGTPAAGSGQLPPQLCYAMGTGLAQVSKGLHKGYRVGAGVNLGCRYQLNSNTRLVGEVQVPYWYHGSSDNDQLKDSYWQPILSLGAQYDLDKNQAIRLKGSYELQEGIEGRDDVQLAYVKYF</sequence>
<evidence type="ECO:0000313" key="6">
    <source>
        <dbReference type="EMBL" id="SJM37341.1"/>
    </source>
</evidence>
<evidence type="ECO:0000256" key="2">
    <source>
        <dbReference type="SAM" id="SignalP"/>
    </source>
</evidence>
<evidence type="ECO:0000259" key="5">
    <source>
        <dbReference type="Pfam" id="PF25225"/>
    </source>
</evidence>
<dbReference type="OrthoDB" id="9759948at2"/>
<name>A0A1R4EFR2_9GAMM</name>
<feature type="chain" id="PRO_5011983465" evidence="2">
    <location>
        <begin position="42"/>
        <end position="668"/>
    </location>
</feature>
<evidence type="ECO:0000259" key="3">
    <source>
        <dbReference type="Pfam" id="PF13387"/>
    </source>
</evidence>
<dbReference type="Pfam" id="PF25222">
    <property type="entry name" value="DUF7840"/>
    <property type="match status" value="1"/>
</dbReference>
<organism evidence="6 7">
    <name type="scientific">Psychrobacter pasteurii</name>
    <dbReference type="NCBI Taxonomy" id="1945520"/>
    <lineage>
        <taxon>Bacteria</taxon>
        <taxon>Pseudomonadati</taxon>
        <taxon>Pseudomonadota</taxon>
        <taxon>Gammaproteobacteria</taxon>
        <taxon>Moraxellales</taxon>
        <taxon>Moraxellaceae</taxon>
        <taxon>Psychrobacter</taxon>
    </lineage>
</organism>
<protein>
    <submittedName>
        <fullName evidence="6">Uncharacterized protein</fullName>
    </submittedName>
</protein>
<dbReference type="InterPro" id="IPR057162">
    <property type="entry name" value="DUF7840"/>
</dbReference>
<feature type="domain" description="DUF7843" evidence="5">
    <location>
        <begin position="82"/>
        <end position="168"/>
    </location>
</feature>
<dbReference type="InterPro" id="IPR057165">
    <property type="entry name" value="DUF7843"/>
</dbReference>
<evidence type="ECO:0000313" key="7">
    <source>
        <dbReference type="Proteomes" id="UP000188169"/>
    </source>
</evidence>
<feature type="region of interest" description="Disordered" evidence="1">
    <location>
        <begin position="43"/>
        <end position="65"/>
    </location>
</feature>
<feature type="compositionally biased region" description="Basic and acidic residues" evidence="1">
    <location>
        <begin position="45"/>
        <end position="65"/>
    </location>
</feature>
<keyword evidence="7" id="KW-1185">Reference proteome</keyword>
<dbReference type="Pfam" id="PF13387">
    <property type="entry name" value="Lnb_N"/>
    <property type="match status" value="1"/>
</dbReference>
<dbReference type="STRING" id="1945520.A1019T_01313"/>
<dbReference type="InterPro" id="IPR025178">
    <property type="entry name" value="Lnb_N"/>
</dbReference>
<dbReference type="EMBL" id="FUGD01000082">
    <property type="protein sequence ID" value="SJM37341.1"/>
    <property type="molecule type" value="Genomic_DNA"/>
</dbReference>
<proteinExistence type="predicted"/>
<reference evidence="7" key="1">
    <citation type="submission" date="2017-02" db="EMBL/GenBank/DDBJ databases">
        <authorList>
            <person name="Mornico D."/>
        </authorList>
    </citation>
    <scope>NUCLEOTIDE SEQUENCE [LARGE SCALE GENOMIC DNA]</scope>
</reference>
<evidence type="ECO:0000259" key="4">
    <source>
        <dbReference type="Pfam" id="PF25222"/>
    </source>
</evidence>
<accession>A0A1R4EFR2</accession>
<dbReference type="Pfam" id="PF25225">
    <property type="entry name" value="DUF7843"/>
    <property type="match status" value="1"/>
</dbReference>
<gene>
    <name evidence="6" type="ORF">A1019T_01313</name>
</gene>
<evidence type="ECO:0000256" key="1">
    <source>
        <dbReference type="SAM" id="MobiDB-lite"/>
    </source>
</evidence>
<dbReference type="AlphaFoldDB" id="A0A1R4EFR2"/>
<dbReference type="Proteomes" id="UP000188169">
    <property type="component" value="Unassembled WGS sequence"/>
</dbReference>
<feature type="signal peptide" evidence="2">
    <location>
        <begin position="1"/>
        <end position="41"/>
    </location>
</feature>
<dbReference type="RefSeq" id="WP_077448742.1">
    <property type="nucleotide sequence ID" value="NZ_FUGD01000082.1"/>
</dbReference>
<feature type="domain" description="DUF7840" evidence="4">
    <location>
        <begin position="404"/>
        <end position="667"/>
    </location>
</feature>